<reference evidence="1 2" key="1">
    <citation type="journal article" date="2020" name="Cell Host Microbe">
        <title>Functional and Genomic Variation between Human-Derived Isolates of Lachnospiraceae Reveals Inter- and Intra-Species Diversity.</title>
        <authorList>
            <person name="Sorbara M.T."/>
            <person name="Littmann E.R."/>
            <person name="Fontana E."/>
            <person name="Moody T.U."/>
            <person name="Kohout C.E."/>
            <person name="Gjonbalaj M."/>
            <person name="Eaton V."/>
            <person name="Seok R."/>
            <person name="Leiner I.M."/>
            <person name="Pamer E.G."/>
        </authorList>
    </citation>
    <scope>NUCLEOTIDE SEQUENCE [LARGE SCALE GENOMIC DNA]</scope>
    <source>
        <strain evidence="1 2">MSK.17.74</strain>
    </source>
</reference>
<comment type="caution">
    <text evidence="1">The sequence shown here is derived from an EMBL/GenBank/DDBJ whole genome shotgun (WGS) entry which is preliminary data.</text>
</comment>
<dbReference type="RefSeq" id="WP_173769212.1">
    <property type="nucleotide sequence ID" value="NZ_JAAITS010000004.1"/>
</dbReference>
<name>A0ABX2H272_9FIRM</name>
<dbReference type="Proteomes" id="UP001644719">
    <property type="component" value="Unassembled WGS sequence"/>
</dbReference>
<evidence type="ECO:0000313" key="1">
    <source>
        <dbReference type="EMBL" id="NSG84227.1"/>
    </source>
</evidence>
<protein>
    <submittedName>
        <fullName evidence="1">Uncharacterized protein</fullName>
    </submittedName>
</protein>
<evidence type="ECO:0000313" key="2">
    <source>
        <dbReference type="Proteomes" id="UP001644719"/>
    </source>
</evidence>
<organism evidence="1 2">
    <name type="scientific">Blautia faecis</name>
    <dbReference type="NCBI Taxonomy" id="871665"/>
    <lineage>
        <taxon>Bacteria</taxon>
        <taxon>Bacillati</taxon>
        <taxon>Bacillota</taxon>
        <taxon>Clostridia</taxon>
        <taxon>Lachnospirales</taxon>
        <taxon>Lachnospiraceae</taxon>
        <taxon>Blautia</taxon>
    </lineage>
</organism>
<keyword evidence="2" id="KW-1185">Reference proteome</keyword>
<gene>
    <name evidence="1" type="ORF">G5B17_01955</name>
</gene>
<sequence>MGNFYNVPGVEFIYHSNIYYPDVRYKNRLFNYWDLENALYEQYIEEGNPRINSPACDDKQFRDWIADDPDTVYGYLDDWIMSLKEAEWEDRNLKGLLNDGEEILYYKFTGDYLWRECIISNGSDDITGALEDTLHRILDNGGTKDDVCKIMGAIIPSESEMKELEEFNEYISIDLGYVIPGLITEIMR</sequence>
<accession>A0ABX2H272</accession>
<proteinExistence type="predicted"/>
<dbReference type="EMBL" id="JAAITS010000004">
    <property type="protein sequence ID" value="NSG84227.1"/>
    <property type="molecule type" value="Genomic_DNA"/>
</dbReference>